<reference evidence="5 6" key="1">
    <citation type="journal article" date="2016" name="Nat. Commun.">
        <title>Thousands of microbial genomes shed light on interconnected biogeochemical processes in an aquifer system.</title>
        <authorList>
            <person name="Anantharaman K."/>
            <person name="Brown C.T."/>
            <person name="Hug L.A."/>
            <person name="Sharon I."/>
            <person name="Castelle C.J."/>
            <person name="Probst A.J."/>
            <person name="Thomas B.C."/>
            <person name="Singh A."/>
            <person name="Wilkins M.J."/>
            <person name="Karaoz U."/>
            <person name="Brodie E.L."/>
            <person name="Williams K.H."/>
            <person name="Hubbard S.S."/>
            <person name="Banfield J.F."/>
        </authorList>
    </citation>
    <scope>NUCLEOTIDE SEQUENCE [LARGE SCALE GENOMIC DNA]</scope>
</reference>
<dbReference type="InterPro" id="IPR001482">
    <property type="entry name" value="T2SS/T4SS_dom"/>
</dbReference>
<comment type="similarity">
    <text evidence="1">Belongs to the GSP E family.</text>
</comment>
<evidence type="ECO:0000259" key="4">
    <source>
        <dbReference type="SMART" id="SM00382"/>
    </source>
</evidence>
<evidence type="ECO:0000313" key="5">
    <source>
        <dbReference type="EMBL" id="OGE99728.1"/>
    </source>
</evidence>
<dbReference type="PANTHER" id="PTHR30258:SF1">
    <property type="entry name" value="PROTEIN TRANSPORT PROTEIN HOFB HOMOLOG"/>
    <property type="match status" value="1"/>
</dbReference>
<dbReference type="SUPFAM" id="SSF160246">
    <property type="entry name" value="EspE N-terminal domain-like"/>
    <property type="match status" value="1"/>
</dbReference>
<accession>A0A1F5QC49</accession>
<dbReference type="AlphaFoldDB" id="A0A1F5QC49"/>
<dbReference type="SMART" id="SM00382">
    <property type="entry name" value="AAA"/>
    <property type="match status" value="1"/>
</dbReference>
<dbReference type="PANTHER" id="PTHR30258">
    <property type="entry name" value="TYPE II SECRETION SYSTEM PROTEIN GSPE-RELATED"/>
    <property type="match status" value="1"/>
</dbReference>
<evidence type="ECO:0000313" key="6">
    <source>
        <dbReference type="Proteomes" id="UP000177235"/>
    </source>
</evidence>
<dbReference type="FunFam" id="3.30.450.90:FF:000001">
    <property type="entry name" value="Type II secretion system ATPase GspE"/>
    <property type="match status" value="1"/>
</dbReference>
<keyword evidence="3" id="KW-0067">ATP-binding</keyword>
<evidence type="ECO:0000256" key="2">
    <source>
        <dbReference type="ARBA" id="ARBA00022741"/>
    </source>
</evidence>
<name>A0A1F5QC49_9BACT</name>
<proteinExistence type="inferred from homology"/>
<protein>
    <recommendedName>
        <fullName evidence="4">AAA+ ATPase domain-containing protein</fullName>
    </recommendedName>
</protein>
<dbReference type="Pfam" id="PF00437">
    <property type="entry name" value="T2SSE"/>
    <property type="match status" value="1"/>
</dbReference>
<dbReference type="Proteomes" id="UP000177235">
    <property type="component" value="Unassembled WGS sequence"/>
</dbReference>
<dbReference type="GO" id="GO:0005524">
    <property type="term" value="F:ATP binding"/>
    <property type="evidence" value="ECO:0007669"/>
    <property type="project" value="UniProtKB-KW"/>
</dbReference>
<evidence type="ECO:0000256" key="3">
    <source>
        <dbReference type="ARBA" id="ARBA00022840"/>
    </source>
</evidence>
<dbReference type="FunFam" id="3.40.50.300:FF:000398">
    <property type="entry name" value="Type IV pilus assembly ATPase PilB"/>
    <property type="match status" value="1"/>
</dbReference>
<dbReference type="Gene3D" id="3.30.450.90">
    <property type="match status" value="1"/>
</dbReference>
<comment type="caution">
    <text evidence="5">The sequence shown here is derived from an EMBL/GenBank/DDBJ whole genome shotgun (WGS) entry which is preliminary data.</text>
</comment>
<dbReference type="Pfam" id="PF05157">
    <property type="entry name" value="MshEN"/>
    <property type="match status" value="1"/>
</dbReference>
<organism evidence="5 6">
    <name type="scientific">Candidatus Doudnabacteria bacterium RIFCSPLOWO2_02_FULL_48_13</name>
    <dbReference type="NCBI Taxonomy" id="1817845"/>
    <lineage>
        <taxon>Bacteria</taxon>
        <taxon>Candidatus Doudnaibacteriota</taxon>
    </lineage>
</organism>
<keyword evidence="2" id="KW-0547">Nucleotide-binding</keyword>
<dbReference type="GO" id="GO:0005886">
    <property type="term" value="C:plasma membrane"/>
    <property type="evidence" value="ECO:0007669"/>
    <property type="project" value="TreeGrafter"/>
</dbReference>
<feature type="domain" description="AAA+ ATPase" evidence="4">
    <location>
        <begin position="326"/>
        <end position="449"/>
    </location>
</feature>
<dbReference type="CDD" id="cd01129">
    <property type="entry name" value="PulE-GspE-like"/>
    <property type="match status" value="1"/>
</dbReference>
<dbReference type="EMBL" id="MFFF01000017">
    <property type="protein sequence ID" value="OGE99728.1"/>
    <property type="molecule type" value="Genomic_DNA"/>
</dbReference>
<dbReference type="InterPro" id="IPR003593">
    <property type="entry name" value="AAA+_ATPase"/>
</dbReference>
<dbReference type="SUPFAM" id="SSF52540">
    <property type="entry name" value="P-loop containing nucleoside triphosphate hydrolases"/>
    <property type="match status" value="1"/>
</dbReference>
<dbReference type="InterPro" id="IPR037257">
    <property type="entry name" value="T2SS_E_N_sf"/>
</dbReference>
<dbReference type="InterPro" id="IPR007831">
    <property type="entry name" value="T2SS_GspE_N"/>
</dbReference>
<gene>
    <name evidence="5" type="ORF">A3J05_01850</name>
</gene>
<evidence type="ECO:0000256" key="1">
    <source>
        <dbReference type="ARBA" id="ARBA00006611"/>
    </source>
</evidence>
<dbReference type="Gene3D" id="3.40.50.300">
    <property type="entry name" value="P-loop containing nucleotide triphosphate hydrolases"/>
    <property type="match status" value="1"/>
</dbReference>
<sequence>MATASPRTQEKRKTFEQFLVDEHHLTAKQLSSVHLEEAKNKQSLETAILGLKLMDEERLTRAQAAFFHLPYADLRNQSLSKEALKIISQETLENYKIIPFAKEGNLLRVALTNPSDLQALEALEFLAQQNKYRIELYLTSKKSFEEAIRKSRNMSAEVGEALAVIQEKEKKQEAPKKAQEKELGKKTAPEAPITKIVDVIIRHAIESRASDIHIEPQENDLRIRYRIDGVLQSSLVVPKVVHPAIVSRIKILSNLKIDEQRLPQDGRFHMDVDGRSIDFRVSTLPNVNGEKVVMRILDKSGGVPTLEELGLNGMKLARFKESISKPHGMLLVTGPTGSGKSTTLYAVLNILNKIGVNIVTLEDPVEYFIGGVNQSQINPDIGLTFASGLRSILRQDPNIIMVGEIRDRETAELAVHSSLTGHLVFSTLHTNDAVGAIPRLVDMGIENFLLTASLNLVMAQRLVRKICSGCRKETPVPDEMRDMIKSELKDIPADEAKGLDLKNIKMYAGKGCRLCGNSGYAGRIAIFEVLPVSEKIKNSILNSDSYSKLQELAQSEGMIAMKQDGLIKVIKGVTTIEEVARVTKE</sequence>
<dbReference type="InterPro" id="IPR027417">
    <property type="entry name" value="P-loop_NTPase"/>
</dbReference>
<dbReference type="GO" id="GO:0016887">
    <property type="term" value="F:ATP hydrolysis activity"/>
    <property type="evidence" value="ECO:0007669"/>
    <property type="project" value="TreeGrafter"/>
</dbReference>
<dbReference type="Gene3D" id="3.30.300.160">
    <property type="entry name" value="Type II secretion system, protein E, N-terminal domain"/>
    <property type="match status" value="1"/>
</dbReference>